<keyword evidence="1" id="KW-0812">Transmembrane</keyword>
<feature type="transmembrane region" description="Helical" evidence="1">
    <location>
        <begin position="132"/>
        <end position="161"/>
    </location>
</feature>
<proteinExistence type="predicted"/>
<protein>
    <submittedName>
        <fullName evidence="2">Uncharacterized membrane protein</fullName>
    </submittedName>
</protein>
<name>A0A1X7EAV7_TRICW</name>
<evidence type="ECO:0000313" key="3">
    <source>
        <dbReference type="Proteomes" id="UP000192911"/>
    </source>
</evidence>
<dbReference type="Proteomes" id="UP000192911">
    <property type="component" value="Unassembled WGS sequence"/>
</dbReference>
<dbReference type="AlphaFoldDB" id="A0A1X7EAV7"/>
<dbReference type="RefSeq" id="WP_085227402.1">
    <property type="nucleotide sequence ID" value="NZ_BSQD01000004.1"/>
</dbReference>
<organism evidence="2 3">
    <name type="scientific">Trinickia caryophylli</name>
    <name type="common">Paraburkholderia caryophylli</name>
    <dbReference type="NCBI Taxonomy" id="28094"/>
    <lineage>
        <taxon>Bacteria</taxon>
        <taxon>Pseudomonadati</taxon>
        <taxon>Pseudomonadota</taxon>
        <taxon>Betaproteobacteria</taxon>
        <taxon>Burkholderiales</taxon>
        <taxon>Burkholderiaceae</taxon>
        <taxon>Trinickia</taxon>
    </lineage>
</organism>
<dbReference type="NCBIfam" id="NF041043">
    <property type="entry name" value="BPSS1780_fam"/>
    <property type="match status" value="1"/>
</dbReference>
<accession>A0A1X7EAV7</accession>
<dbReference type="InterPro" id="IPR047798">
    <property type="entry name" value="BPSS1780-like"/>
</dbReference>
<sequence length="231" mass="23959">MLITRSIRASGAMDWVAEGWDLFRARPGAWIALGAIDLLVTVVLASLPVIDGLAPVFAVLWAGGMSAAAETCRIRGTVSISDAFAGIREHLQPLCMLCLVSLAAVIVCDFAGDRVVASFQALVSGHADGSAGMAWLAALIYMAVALGAAMALWLAPALVVLHRATPMEALKASLAALRHNPWATLVYGAVIAGLAGAALLTLGIGLVVVAPLAYLSTYAACRDLFVFTEDD</sequence>
<gene>
    <name evidence="2" type="ORF">SAMN06295900_105143</name>
</gene>
<keyword evidence="1" id="KW-0472">Membrane</keyword>
<keyword evidence="3" id="KW-1185">Reference proteome</keyword>
<dbReference type="GeneID" id="95553774"/>
<dbReference type="OrthoDB" id="5298483at2"/>
<feature type="transmembrane region" description="Helical" evidence="1">
    <location>
        <begin position="29"/>
        <end position="47"/>
    </location>
</feature>
<dbReference type="STRING" id="28094.SAMN06295900_105143"/>
<keyword evidence="1" id="KW-1133">Transmembrane helix</keyword>
<evidence type="ECO:0000313" key="2">
    <source>
        <dbReference type="EMBL" id="SMF30756.1"/>
    </source>
</evidence>
<feature type="transmembrane region" description="Helical" evidence="1">
    <location>
        <begin position="182"/>
        <end position="215"/>
    </location>
</feature>
<reference evidence="3" key="1">
    <citation type="submission" date="2017-04" db="EMBL/GenBank/DDBJ databases">
        <authorList>
            <person name="Varghese N."/>
            <person name="Submissions S."/>
        </authorList>
    </citation>
    <scope>NUCLEOTIDE SEQUENCE [LARGE SCALE GENOMIC DNA]</scope>
    <source>
        <strain evidence="3">Ballard 720</strain>
    </source>
</reference>
<dbReference type="EMBL" id="FXAH01000005">
    <property type="protein sequence ID" value="SMF30756.1"/>
    <property type="molecule type" value="Genomic_DNA"/>
</dbReference>
<evidence type="ECO:0000256" key="1">
    <source>
        <dbReference type="SAM" id="Phobius"/>
    </source>
</evidence>